<evidence type="ECO:0000313" key="3">
    <source>
        <dbReference type="Proteomes" id="UP000215145"/>
    </source>
</evidence>
<dbReference type="Proteomes" id="UP000215145">
    <property type="component" value="Unassembled WGS sequence"/>
</dbReference>
<name>A0A229P200_9BACL</name>
<dbReference type="RefSeq" id="WP_089523213.1">
    <property type="nucleotide sequence ID" value="NZ_NMUQ01000001.1"/>
</dbReference>
<evidence type="ECO:0000256" key="1">
    <source>
        <dbReference type="SAM" id="MobiDB-lite"/>
    </source>
</evidence>
<feature type="compositionally biased region" description="Polar residues" evidence="1">
    <location>
        <begin position="42"/>
        <end position="53"/>
    </location>
</feature>
<comment type="caution">
    <text evidence="2">The sequence shown here is derived from an EMBL/GenBank/DDBJ whole genome shotgun (WGS) entry which is preliminary data.</text>
</comment>
<keyword evidence="3" id="KW-1185">Reference proteome</keyword>
<evidence type="ECO:0000313" key="2">
    <source>
        <dbReference type="EMBL" id="OXM16128.1"/>
    </source>
</evidence>
<proteinExistence type="predicted"/>
<dbReference type="OrthoDB" id="2650262at2"/>
<evidence type="ECO:0008006" key="4">
    <source>
        <dbReference type="Google" id="ProtNLM"/>
    </source>
</evidence>
<gene>
    <name evidence="2" type="ORF">CGZ75_05340</name>
</gene>
<organism evidence="2 3">
    <name type="scientific">Paenibacillus herberti</name>
    <dbReference type="NCBI Taxonomy" id="1619309"/>
    <lineage>
        <taxon>Bacteria</taxon>
        <taxon>Bacillati</taxon>
        <taxon>Bacillota</taxon>
        <taxon>Bacilli</taxon>
        <taxon>Bacillales</taxon>
        <taxon>Paenibacillaceae</taxon>
        <taxon>Paenibacillus</taxon>
    </lineage>
</organism>
<protein>
    <recommendedName>
        <fullName evidence="4">DUF3918 domain-containing protein</fullName>
    </recommendedName>
</protein>
<dbReference type="EMBL" id="NMUQ01000001">
    <property type="protein sequence ID" value="OXM16128.1"/>
    <property type="molecule type" value="Genomic_DNA"/>
</dbReference>
<dbReference type="AlphaFoldDB" id="A0A229P200"/>
<sequence length="64" mass="7108">MNKKILGTAIGAGVTYLMRNKSARDKLISTVRNFVSDKENRSNTGKSTLSQHPADSYRSGDYTR</sequence>
<reference evidence="2 3" key="1">
    <citation type="submission" date="2017-07" db="EMBL/GenBank/DDBJ databases">
        <title>Paenibacillus herberti R33 genome sequencing and assembly.</title>
        <authorList>
            <person name="Su W."/>
        </authorList>
    </citation>
    <scope>NUCLEOTIDE SEQUENCE [LARGE SCALE GENOMIC DNA]</scope>
    <source>
        <strain evidence="2 3">R33</strain>
    </source>
</reference>
<accession>A0A229P200</accession>
<feature type="region of interest" description="Disordered" evidence="1">
    <location>
        <begin position="37"/>
        <end position="64"/>
    </location>
</feature>